<keyword evidence="5 8" id="KW-0472">Membrane</keyword>
<evidence type="ECO:0000259" key="10">
    <source>
        <dbReference type="Pfam" id="PF13807"/>
    </source>
</evidence>
<reference evidence="11 12" key="1">
    <citation type="submission" date="2024-09" db="EMBL/GenBank/DDBJ databases">
        <authorList>
            <person name="Sun Q."/>
            <person name="Mori K."/>
        </authorList>
    </citation>
    <scope>NUCLEOTIDE SEQUENCE [LARGE SCALE GENOMIC DNA]</scope>
    <source>
        <strain evidence="11 12">CCM 8543</strain>
    </source>
</reference>
<dbReference type="Pfam" id="PF02706">
    <property type="entry name" value="Wzz"/>
    <property type="match status" value="1"/>
</dbReference>
<keyword evidence="12" id="KW-1185">Reference proteome</keyword>
<evidence type="ECO:0000256" key="6">
    <source>
        <dbReference type="SAM" id="Coils"/>
    </source>
</evidence>
<keyword evidence="3 8" id="KW-0812">Transmembrane</keyword>
<evidence type="ECO:0000256" key="4">
    <source>
        <dbReference type="ARBA" id="ARBA00022989"/>
    </source>
</evidence>
<protein>
    <submittedName>
        <fullName evidence="11">GumC family protein</fullName>
    </submittedName>
</protein>
<proteinExistence type="predicted"/>
<sequence length="599" mass="64740">MGDEPPGFWRRAKERLFARGPRKETERQAPAEAPPPAAPMRAGARVALPPGGPVWQPLIDPMAILSGILRAKRLIVLTTVAGAILGVLVALATPKQYYAATDLLFDPRDLQLIERDLTRGTLPSDATLALIENQVAIIRSRNVLDKVVERLNLTEDPEFNGEGGTLLGTLTNWRALLPFGGGEEGPASRQALTVQNLAESLHVERLSRTFVISIGITTQDPGKSARIANTTAQVFLDTTAAMAAGRAGKANSEITAQLDTLRAEVERAEQAVADFKARNDIIDAQGRLISEDEIVRLNDQLSTARARTAELSARVASARALDVNRVLGGALPEQVDSPVMTELLAQYARLKQQADRAAAQLGPRHPDNQAVQAELAGLRAAIGEELRRVVASLQVELERAVELEQDLAGRLARLKVQKGELENERVRLRELQREAEAHRAVYEAFLLRARETGEQRDLNSTNISIISTAYPPLQPTGLSRAAIAIAGTLLGFLAGVFLGGGTAALGSLRENLSDRREAAQGRAAPVDENGPQPPDSPSTGMAAPAAPAEAVVLHGARVSPPPADRWQSREEAIEQIRHRLRIVREEVDMLTRERARRAG</sequence>
<organism evidence="11 12">
    <name type="scientific">Chelativorans intermedius</name>
    <dbReference type="NCBI Taxonomy" id="515947"/>
    <lineage>
        <taxon>Bacteria</taxon>
        <taxon>Pseudomonadati</taxon>
        <taxon>Pseudomonadota</taxon>
        <taxon>Alphaproteobacteria</taxon>
        <taxon>Hyphomicrobiales</taxon>
        <taxon>Phyllobacteriaceae</taxon>
        <taxon>Chelativorans</taxon>
    </lineage>
</organism>
<feature type="compositionally biased region" description="Basic and acidic residues" evidence="7">
    <location>
        <begin position="14"/>
        <end position="29"/>
    </location>
</feature>
<dbReference type="EMBL" id="JBHLXD010000004">
    <property type="protein sequence ID" value="MFC0207533.1"/>
    <property type="molecule type" value="Genomic_DNA"/>
</dbReference>
<dbReference type="RefSeq" id="WP_261519206.1">
    <property type="nucleotide sequence ID" value="NZ_JAODNW010000003.1"/>
</dbReference>
<feature type="domain" description="Tyrosine-protein kinase G-rich" evidence="10">
    <location>
        <begin position="426"/>
        <end position="497"/>
    </location>
</feature>
<evidence type="ECO:0000256" key="7">
    <source>
        <dbReference type="SAM" id="MobiDB-lite"/>
    </source>
</evidence>
<feature type="coiled-coil region" evidence="6">
    <location>
        <begin position="251"/>
        <end position="314"/>
    </location>
</feature>
<evidence type="ECO:0000313" key="12">
    <source>
        <dbReference type="Proteomes" id="UP001589755"/>
    </source>
</evidence>
<feature type="region of interest" description="Disordered" evidence="7">
    <location>
        <begin position="1"/>
        <end position="40"/>
    </location>
</feature>
<evidence type="ECO:0000256" key="3">
    <source>
        <dbReference type="ARBA" id="ARBA00022692"/>
    </source>
</evidence>
<dbReference type="Proteomes" id="UP001589755">
    <property type="component" value="Unassembled WGS sequence"/>
</dbReference>
<feature type="transmembrane region" description="Helical" evidence="8">
    <location>
        <begin position="74"/>
        <end position="93"/>
    </location>
</feature>
<accession>A0ABV6D4H1</accession>
<comment type="subcellular location">
    <subcellularLocation>
        <location evidence="1">Cell membrane</location>
        <topology evidence="1">Multi-pass membrane protein</topology>
    </subcellularLocation>
</comment>
<evidence type="ECO:0000259" key="9">
    <source>
        <dbReference type="Pfam" id="PF02706"/>
    </source>
</evidence>
<dbReference type="PANTHER" id="PTHR32309:SF13">
    <property type="entry name" value="FERRIC ENTEROBACTIN TRANSPORT PROTEIN FEPE"/>
    <property type="match status" value="1"/>
</dbReference>
<dbReference type="InterPro" id="IPR050445">
    <property type="entry name" value="Bact_polysacc_biosynth/exp"/>
</dbReference>
<gene>
    <name evidence="11" type="ORF">ACFFJ2_03855</name>
</gene>
<feature type="domain" description="Polysaccharide chain length determinant N-terminal" evidence="9">
    <location>
        <begin position="62"/>
        <end position="150"/>
    </location>
</feature>
<feature type="transmembrane region" description="Helical" evidence="8">
    <location>
        <begin position="481"/>
        <end position="506"/>
    </location>
</feature>
<keyword evidence="2" id="KW-1003">Cell membrane</keyword>
<evidence type="ECO:0000256" key="1">
    <source>
        <dbReference type="ARBA" id="ARBA00004651"/>
    </source>
</evidence>
<comment type="caution">
    <text evidence="11">The sequence shown here is derived from an EMBL/GenBank/DDBJ whole genome shotgun (WGS) entry which is preliminary data.</text>
</comment>
<dbReference type="InterPro" id="IPR032807">
    <property type="entry name" value="GNVR"/>
</dbReference>
<evidence type="ECO:0000256" key="5">
    <source>
        <dbReference type="ARBA" id="ARBA00023136"/>
    </source>
</evidence>
<dbReference type="InterPro" id="IPR003856">
    <property type="entry name" value="LPS_length_determ_N"/>
</dbReference>
<feature type="region of interest" description="Disordered" evidence="7">
    <location>
        <begin position="515"/>
        <end position="547"/>
    </location>
</feature>
<name>A0ABV6D4H1_9HYPH</name>
<feature type="coiled-coil region" evidence="6">
    <location>
        <begin position="404"/>
        <end position="448"/>
    </location>
</feature>
<evidence type="ECO:0000313" key="11">
    <source>
        <dbReference type="EMBL" id="MFC0207533.1"/>
    </source>
</evidence>
<evidence type="ECO:0000256" key="8">
    <source>
        <dbReference type="SAM" id="Phobius"/>
    </source>
</evidence>
<keyword evidence="4 8" id="KW-1133">Transmembrane helix</keyword>
<evidence type="ECO:0000256" key="2">
    <source>
        <dbReference type="ARBA" id="ARBA00022475"/>
    </source>
</evidence>
<dbReference type="Pfam" id="PF13807">
    <property type="entry name" value="GNVR"/>
    <property type="match status" value="1"/>
</dbReference>
<dbReference type="PANTHER" id="PTHR32309">
    <property type="entry name" value="TYROSINE-PROTEIN KINASE"/>
    <property type="match status" value="1"/>
</dbReference>
<keyword evidence="6" id="KW-0175">Coiled coil</keyword>